<evidence type="ECO:0008006" key="4">
    <source>
        <dbReference type="Google" id="ProtNLM"/>
    </source>
</evidence>
<organism evidence="2 3">
    <name type="scientific">Paramecium sonneborni</name>
    <dbReference type="NCBI Taxonomy" id="65129"/>
    <lineage>
        <taxon>Eukaryota</taxon>
        <taxon>Sar</taxon>
        <taxon>Alveolata</taxon>
        <taxon>Ciliophora</taxon>
        <taxon>Intramacronucleata</taxon>
        <taxon>Oligohymenophorea</taxon>
        <taxon>Peniculida</taxon>
        <taxon>Parameciidae</taxon>
        <taxon>Paramecium</taxon>
    </lineage>
</organism>
<evidence type="ECO:0000313" key="3">
    <source>
        <dbReference type="Proteomes" id="UP000692954"/>
    </source>
</evidence>
<accession>A0A8S1PTS7</accession>
<dbReference type="AlphaFoldDB" id="A0A8S1PTS7"/>
<feature type="coiled-coil region" evidence="1">
    <location>
        <begin position="77"/>
        <end position="132"/>
    </location>
</feature>
<name>A0A8S1PTS7_9CILI</name>
<reference evidence="2" key="1">
    <citation type="submission" date="2021-01" db="EMBL/GenBank/DDBJ databases">
        <authorList>
            <consortium name="Genoscope - CEA"/>
            <person name="William W."/>
        </authorList>
    </citation>
    <scope>NUCLEOTIDE SEQUENCE</scope>
</reference>
<comment type="caution">
    <text evidence="2">The sequence shown here is derived from an EMBL/GenBank/DDBJ whole genome shotgun (WGS) entry which is preliminary data.</text>
</comment>
<sequence>MKINRSIAILLGQKGCGKTEFHRKICQIQEKIEEPQLISTAFGNGFFVLDTDGLQSKEDILPTLAQILSVSSGRLNAILLLIKYRELLEMKKELEEKLSILQPYQQILILIISHWDLEKQKEELEKENIKNQIIEPLKLKNHLFSGLNSDGNSICQQIDMIITNEQNSEIDLFKTNILKQIEIIKTKEEIDTVEIESKFQQICDGACDFIDQLIDNQEQDIVQQMHELCLTIIDQAHLIMTEFTEQHSKTFEELFEQYGNCQKTYQSYTKLKIKLRNRVNEVIQKAQTCRSWVQLPLGDNVKQCYNCGLIWVNLNNCPYVSCGQPQSNVDKKKQTQFRRFQFTFLGTNVQRTKLENDLSNQLGDQSKILLKGCGVSFNWDTLPILSQYQQQQLGQELFISTLIDQQKQLKQELFNDPITNKHVKQQIQQEQSIDAGGISIQPDFPQTEKSSCCSSCMIC</sequence>
<gene>
    <name evidence="2" type="ORF">PSON_ATCC_30995.1.T0860194</name>
</gene>
<keyword evidence="3" id="KW-1185">Reference proteome</keyword>
<keyword evidence="1" id="KW-0175">Coiled coil</keyword>
<dbReference type="Proteomes" id="UP000692954">
    <property type="component" value="Unassembled WGS sequence"/>
</dbReference>
<protein>
    <recommendedName>
        <fullName evidence="4">G domain-containing protein</fullName>
    </recommendedName>
</protein>
<proteinExistence type="predicted"/>
<dbReference type="EMBL" id="CAJJDN010000086">
    <property type="protein sequence ID" value="CAD8106411.1"/>
    <property type="molecule type" value="Genomic_DNA"/>
</dbReference>
<evidence type="ECO:0000313" key="2">
    <source>
        <dbReference type="EMBL" id="CAD8106411.1"/>
    </source>
</evidence>
<evidence type="ECO:0000256" key="1">
    <source>
        <dbReference type="SAM" id="Coils"/>
    </source>
</evidence>